<organism evidence="5 6">
    <name type="scientific">Tilletia horrida</name>
    <dbReference type="NCBI Taxonomy" id="155126"/>
    <lineage>
        <taxon>Eukaryota</taxon>
        <taxon>Fungi</taxon>
        <taxon>Dikarya</taxon>
        <taxon>Basidiomycota</taxon>
        <taxon>Ustilaginomycotina</taxon>
        <taxon>Exobasidiomycetes</taxon>
        <taxon>Tilletiales</taxon>
        <taxon>Tilletiaceae</taxon>
        <taxon>Tilletia</taxon>
    </lineage>
</organism>
<dbReference type="PANTHER" id="PTHR46865">
    <property type="entry name" value="OXIDOREDUCTASE-RELATED"/>
    <property type="match status" value="1"/>
</dbReference>
<evidence type="ECO:0000313" key="5">
    <source>
        <dbReference type="EMBL" id="KAK0538354.1"/>
    </source>
</evidence>
<sequence length="465" mass="50749">MSSSAQAPRRVLISGAGVAGPVLAYWLHRASASAGRPIQTTLVERAPNLRTNGQTIDIRGKARRVIADMGLEARIRAACTHEEGQHIVDWRTGAVLGSFGAGADRGVCDIEILRYKMCKILYEATRDSTEYVFGDAIKNIEQDPQLGSGGGGGREAVVEFESGRRASYDVVVLADGMTSRPRSLVFPTSSSSASDGNDRDAVVRYRSLGFKTAYFAIPYDPQTDGTWSRVCAFPRSRVIWTRPDANPADGNPPSLRVFLISRSPQAEALFADYRSLDVVEQKRRWRTLFDGAGWQTERILNAMDASTTQTADDGFYMQDIAQIRASTWHADRVVLVGDAAYCPSPMSGMGTSCAITGAYVLANELAKSEVDWSDSASLRAAFASYERICRPYIEEAQDINRFFTHRVTPSSALDLAAFRLAVRAGSWFVNSPTVARISKALSRGGGAGKEAEDDKLLKLPAYHHL</sequence>
<gene>
    <name evidence="5" type="ORF">OC842_001330</name>
</gene>
<dbReference type="PRINTS" id="PR00420">
    <property type="entry name" value="RNGMNOXGNASE"/>
</dbReference>
<keyword evidence="2" id="KW-0274">FAD</keyword>
<dbReference type="InterPro" id="IPR002938">
    <property type="entry name" value="FAD-bd"/>
</dbReference>
<evidence type="ECO:0000256" key="1">
    <source>
        <dbReference type="ARBA" id="ARBA00022630"/>
    </source>
</evidence>
<protein>
    <recommendedName>
        <fullName evidence="4">FAD-binding domain-containing protein</fullName>
    </recommendedName>
</protein>
<evidence type="ECO:0000256" key="3">
    <source>
        <dbReference type="ARBA" id="ARBA00023002"/>
    </source>
</evidence>
<dbReference type="Pfam" id="PF01494">
    <property type="entry name" value="FAD_binding_3"/>
    <property type="match status" value="1"/>
</dbReference>
<dbReference type="Gene3D" id="3.50.50.60">
    <property type="entry name" value="FAD/NAD(P)-binding domain"/>
    <property type="match status" value="1"/>
</dbReference>
<dbReference type="InterPro" id="IPR036188">
    <property type="entry name" value="FAD/NAD-bd_sf"/>
</dbReference>
<accession>A0AAN6GFC5</accession>
<dbReference type="SUPFAM" id="SSF51905">
    <property type="entry name" value="FAD/NAD(P)-binding domain"/>
    <property type="match status" value="1"/>
</dbReference>
<feature type="domain" description="FAD-binding" evidence="4">
    <location>
        <begin position="11"/>
        <end position="395"/>
    </location>
</feature>
<evidence type="ECO:0000259" key="4">
    <source>
        <dbReference type="Pfam" id="PF01494"/>
    </source>
</evidence>
<dbReference type="GO" id="GO:0016491">
    <property type="term" value="F:oxidoreductase activity"/>
    <property type="evidence" value="ECO:0007669"/>
    <property type="project" value="UniProtKB-KW"/>
</dbReference>
<comment type="caution">
    <text evidence="5">The sequence shown here is derived from an EMBL/GenBank/DDBJ whole genome shotgun (WGS) entry which is preliminary data.</text>
</comment>
<reference evidence="5" key="1">
    <citation type="journal article" date="2023" name="PhytoFront">
        <title>Draft Genome Resources of Seven Strains of Tilletia horrida, Causal Agent of Kernel Smut of Rice.</title>
        <authorList>
            <person name="Khanal S."/>
            <person name="Antony Babu S."/>
            <person name="Zhou X.G."/>
        </authorList>
    </citation>
    <scope>NUCLEOTIDE SEQUENCE</scope>
    <source>
        <strain evidence="5">TX3</strain>
    </source>
</reference>
<dbReference type="InterPro" id="IPR051704">
    <property type="entry name" value="FAD_aromatic-hydroxylase"/>
</dbReference>
<proteinExistence type="predicted"/>
<dbReference type="PANTHER" id="PTHR46865:SF7">
    <property type="entry name" value="MONOOXYGENASE, PUTATIVE (AFU_ORTHOLOGUE AFUA_8G07040)-RELATED"/>
    <property type="match status" value="1"/>
</dbReference>
<keyword evidence="3" id="KW-0560">Oxidoreductase</keyword>
<dbReference type="EMBL" id="JAPDMQ010000046">
    <property type="protein sequence ID" value="KAK0538354.1"/>
    <property type="molecule type" value="Genomic_DNA"/>
</dbReference>
<keyword evidence="1" id="KW-0285">Flavoprotein</keyword>
<dbReference type="GO" id="GO:0071949">
    <property type="term" value="F:FAD binding"/>
    <property type="evidence" value="ECO:0007669"/>
    <property type="project" value="InterPro"/>
</dbReference>
<dbReference type="AlphaFoldDB" id="A0AAN6GFC5"/>
<evidence type="ECO:0000313" key="6">
    <source>
        <dbReference type="Proteomes" id="UP001176521"/>
    </source>
</evidence>
<name>A0AAN6GFC5_9BASI</name>
<keyword evidence="6" id="KW-1185">Reference proteome</keyword>
<dbReference type="Proteomes" id="UP001176521">
    <property type="component" value="Unassembled WGS sequence"/>
</dbReference>
<evidence type="ECO:0000256" key="2">
    <source>
        <dbReference type="ARBA" id="ARBA00022827"/>
    </source>
</evidence>